<keyword evidence="7" id="KW-0175">Coiled coil</keyword>
<dbReference type="NCBIfam" id="TIGR00229">
    <property type="entry name" value="sensory_box"/>
    <property type="match status" value="2"/>
</dbReference>
<dbReference type="Pfam" id="PF13426">
    <property type="entry name" value="PAS_9"/>
    <property type="match status" value="2"/>
</dbReference>
<dbReference type="Proteomes" id="UP000756860">
    <property type="component" value="Unassembled WGS sequence"/>
</dbReference>
<proteinExistence type="predicted"/>
<dbReference type="PRINTS" id="PR00344">
    <property type="entry name" value="BCTRLSENSOR"/>
</dbReference>
<dbReference type="Pfam" id="PF02518">
    <property type="entry name" value="HATPase_c"/>
    <property type="match status" value="1"/>
</dbReference>
<dbReference type="PROSITE" id="PS50109">
    <property type="entry name" value="HIS_KIN"/>
    <property type="match status" value="1"/>
</dbReference>
<keyword evidence="6 8" id="KW-0472">Membrane</keyword>
<evidence type="ECO:0000313" key="12">
    <source>
        <dbReference type="Proteomes" id="UP000756860"/>
    </source>
</evidence>
<dbReference type="SUPFAM" id="SSF55785">
    <property type="entry name" value="PYP-like sensor domain (PAS domain)"/>
    <property type="match status" value="3"/>
</dbReference>
<feature type="transmembrane region" description="Helical" evidence="8">
    <location>
        <begin position="54"/>
        <end position="72"/>
    </location>
</feature>
<dbReference type="InterPro" id="IPR000700">
    <property type="entry name" value="PAS-assoc_C"/>
</dbReference>
<dbReference type="PANTHER" id="PTHR42878:SF15">
    <property type="entry name" value="BACTERIOPHYTOCHROME"/>
    <property type="match status" value="1"/>
</dbReference>
<keyword evidence="8" id="KW-1133">Transmembrane helix</keyword>
<evidence type="ECO:0000259" key="9">
    <source>
        <dbReference type="PROSITE" id="PS50109"/>
    </source>
</evidence>
<dbReference type="SMART" id="SM00091">
    <property type="entry name" value="PAS"/>
    <property type="match status" value="2"/>
</dbReference>
<keyword evidence="3" id="KW-0597">Phosphoprotein</keyword>
<dbReference type="InterPro" id="IPR005467">
    <property type="entry name" value="His_kinase_dom"/>
</dbReference>
<dbReference type="Pfam" id="PF00512">
    <property type="entry name" value="HisKA"/>
    <property type="match status" value="1"/>
</dbReference>
<keyword evidence="4" id="KW-0808">Transferase</keyword>
<dbReference type="RefSeq" id="WP_214175994.1">
    <property type="nucleotide sequence ID" value="NZ_JAHCVK010000006.1"/>
</dbReference>
<dbReference type="EMBL" id="JAHCVK010000006">
    <property type="protein sequence ID" value="MBT0653992.1"/>
    <property type="molecule type" value="Genomic_DNA"/>
</dbReference>
<evidence type="ECO:0000313" key="11">
    <source>
        <dbReference type="EMBL" id="MBT0653992.1"/>
    </source>
</evidence>
<evidence type="ECO:0000256" key="4">
    <source>
        <dbReference type="ARBA" id="ARBA00022679"/>
    </source>
</evidence>
<evidence type="ECO:0000256" key="1">
    <source>
        <dbReference type="ARBA" id="ARBA00000085"/>
    </source>
</evidence>
<dbReference type="SUPFAM" id="SSF55874">
    <property type="entry name" value="ATPase domain of HSP90 chaperone/DNA topoisomerase II/histidine kinase"/>
    <property type="match status" value="1"/>
</dbReference>
<feature type="domain" description="PAC" evidence="10">
    <location>
        <begin position="424"/>
        <end position="480"/>
    </location>
</feature>
<evidence type="ECO:0000256" key="6">
    <source>
        <dbReference type="ARBA" id="ARBA00023136"/>
    </source>
</evidence>
<evidence type="ECO:0000256" key="3">
    <source>
        <dbReference type="ARBA" id="ARBA00022553"/>
    </source>
</evidence>
<comment type="caution">
    <text evidence="11">The sequence shown here is derived from an EMBL/GenBank/DDBJ whole genome shotgun (WGS) entry which is preliminary data.</text>
</comment>
<evidence type="ECO:0000256" key="5">
    <source>
        <dbReference type="ARBA" id="ARBA00022777"/>
    </source>
</evidence>
<dbReference type="InterPro" id="IPR036890">
    <property type="entry name" value="HATPase_C_sf"/>
</dbReference>
<feature type="coiled-coil region" evidence="7">
    <location>
        <begin position="324"/>
        <end position="365"/>
    </location>
</feature>
<keyword evidence="5" id="KW-0418">Kinase</keyword>
<dbReference type="Gene3D" id="3.30.450.20">
    <property type="entry name" value="PAS domain"/>
    <property type="match status" value="3"/>
</dbReference>
<dbReference type="InterPro" id="IPR004358">
    <property type="entry name" value="Sig_transdc_His_kin-like_C"/>
</dbReference>
<organism evidence="11 12">
    <name type="scientific">Geomobilimonas luticola</name>
    <dbReference type="NCBI Taxonomy" id="1114878"/>
    <lineage>
        <taxon>Bacteria</taxon>
        <taxon>Pseudomonadati</taxon>
        <taxon>Thermodesulfobacteriota</taxon>
        <taxon>Desulfuromonadia</taxon>
        <taxon>Geobacterales</taxon>
        <taxon>Geobacteraceae</taxon>
        <taxon>Geomobilimonas</taxon>
    </lineage>
</organism>
<sequence length="717" mass="79957">MDRPADHNLNSRKYILLGIILVVMFLLTDEFLDSIFFKEEALAQATASTTVHHVLARLVVVCLLMLLAWYVWRVTRLQGEMKKSLYLTQEQYQTEKARSEAILASMSDAISVQDTDFKVLYQNQAHRELMGEHVGEFCYAAYQHKDAVCEGCHLAISFRDGLRHRREASAVTERGMRYVEIISSPLRDANGAIVAGIESVRDITERREAEEKLRQQQTAMEASIDGMAIYQDRRGFVYVNQSFAGLYGYDSPAELLGVSWRILMPPAETERYEHDDRPVLLGEGRWRGELVGRRKDGSIFPMEISLTMIAGGDVIVVGRDISERKRIEQENEALSQDLAERAAALQTANTELHAAKNRAVEEKNKSDAIIAAMGDGVSIQGLDFTVLYQNKVHQDIVGGSFIGKHCYEAYSCRDNICEGCPVSRSYNDGLIHKLFKVLPSGIPIEVTASPLRDSEGSIIAGIEVVRDITPHVKAEQKLKAQADFLQQQALDLLASNKELESFSYTLSHDLRSPLTRIYAAGQALAEMYGDVLDENGRMFLHTICDGSEHMEELIEAILTLSGVTRSEMHLAEVDLSGLAMTIAAELAMTAPERKVDFRIADGVMVFCDPRLMKVALENLLGNAWKYTRSTPAARIEFGVSVRDGETVYFVRDNGAGFDMKNADGLFTPFKRLHAAKDFPGTGIGLATVQRIIERHGGSIWAEAEVGKGATFYFSFKR</sequence>
<dbReference type="Gene3D" id="3.30.565.10">
    <property type="entry name" value="Histidine kinase-like ATPase, C-terminal domain"/>
    <property type="match status" value="1"/>
</dbReference>
<evidence type="ECO:0000259" key="10">
    <source>
        <dbReference type="PROSITE" id="PS50113"/>
    </source>
</evidence>
<dbReference type="EC" id="2.7.13.3" evidence="2"/>
<gene>
    <name evidence="11" type="ORF">KI810_13060</name>
</gene>
<evidence type="ECO:0000256" key="7">
    <source>
        <dbReference type="SAM" id="Coils"/>
    </source>
</evidence>
<feature type="domain" description="PAC" evidence="10">
    <location>
        <begin position="164"/>
        <end position="215"/>
    </location>
</feature>
<dbReference type="InterPro" id="IPR000014">
    <property type="entry name" value="PAS"/>
</dbReference>
<dbReference type="InterPro" id="IPR050351">
    <property type="entry name" value="BphY/WalK/GraS-like"/>
</dbReference>
<dbReference type="InterPro" id="IPR003594">
    <property type="entry name" value="HATPase_dom"/>
</dbReference>
<dbReference type="CDD" id="cd00082">
    <property type="entry name" value="HisKA"/>
    <property type="match status" value="1"/>
</dbReference>
<evidence type="ECO:0000256" key="8">
    <source>
        <dbReference type="SAM" id="Phobius"/>
    </source>
</evidence>
<dbReference type="InterPro" id="IPR003661">
    <property type="entry name" value="HisK_dim/P_dom"/>
</dbReference>
<name>A0ABS5SF69_9BACT</name>
<evidence type="ECO:0000256" key="2">
    <source>
        <dbReference type="ARBA" id="ARBA00012438"/>
    </source>
</evidence>
<dbReference type="PROSITE" id="PS50113">
    <property type="entry name" value="PAC"/>
    <property type="match status" value="2"/>
</dbReference>
<dbReference type="SMART" id="SM00388">
    <property type="entry name" value="HisKA"/>
    <property type="match status" value="1"/>
</dbReference>
<protein>
    <recommendedName>
        <fullName evidence="2">histidine kinase</fullName>
        <ecNumber evidence="2">2.7.13.3</ecNumber>
    </recommendedName>
</protein>
<dbReference type="InterPro" id="IPR036097">
    <property type="entry name" value="HisK_dim/P_sf"/>
</dbReference>
<feature type="domain" description="Histidine kinase" evidence="9">
    <location>
        <begin position="505"/>
        <end position="717"/>
    </location>
</feature>
<dbReference type="InterPro" id="IPR013656">
    <property type="entry name" value="PAS_4"/>
</dbReference>
<comment type="catalytic activity">
    <reaction evidence="1">
        <text>ATP + protein L-histidine = ADP + protein N-phospho-L-histidine.</text>
        <dbReference type="EC" id="2.7.13.3"/>
    </reaction>
</comment>
<dbReference type="Gene3D" id="1.10.287.130">
    <property type="match status" value="1"/>
</dbReference>
<dbReference type="SUPFAM" id="SSF47384">
    <property type="entry name" value="Homodimeric domain of signal transducing histidine kinase"/>
    <property type="match status" value="1"/>
</dbReference>
<dbReference type="CDD" id="cd00130">
    <property type="entry name" value="PAS"/>
    <property type="match status" value="1"/>
</dbReference>
<keyword evidence="12" id="KW-1185">Reference proteome</keyword>
<dbReference type="SMART" id="SM00387">
    <property type="entry name" value="HATPase_c"/>
    <property type="match status" value="1"/>
</dbReference>
<dbReference type="InterPro" id="IPR035965">
    <property type="entry name" value="PAS-like_dom_sf"/>
</dbReference>
<dbReference type="Pfam" id="PF08448">
    <property type="entry name" value="PAS_4"/>
    <property type="match status" value="1"/>
</dbReference>
<feature type="transmembrane region" description="Helical" evidence="8">
    <location>
        <begin position="14"/>
        <end position="33"/>
    </location>
</feature>
<accession>A0ABS5SF69</accession>
<keyword evidence="8" id="KW-0812">Transmembrane</keyword>
<reference evidence="11 12" key="1">
    <citation type="submission" date="2021-05" db="EMBL/GenBank/DDBJ databases">
        <title>The draft genome of Geobacter luticola JCM 17780.</title>
        <authorList>
            <person name="Xu Z."/>
            <person name="Masuda Y."/>
            <person name="Itoh H."/>
            <person name="Senoo K."/>
        </authorList>
    </citation>
    <scope>NUCLEOTIDE SEQUENCE [LARGE SCALE GENOMIC DNA]</scope>
    <source>
        <strain evidence="11 12">JCM 17780</strain>
    </source>
</reference>
<dbReference type="PANTHER" id="PTHR42878">
    <property type="entry name" value="TWO-COMPONENT HISTIDINE KINASE"/>
    <property type="match status" value="1"/>
</dbReference>